<evidence type="ECO:0000313" key="1">
    <source>
        <dbReference type="EMBL" id="CAB0005106.1"/>
    </source>
</evidence>
<reference evidence="1 2" key="1">
    <citation type="submission" date="2020-02" db="EMBL/GenBank/DDBJ databases">
        <authorList>
            <person name="Ferguson B K."/>
        </authorList>
    </citation>
    <scope>NUCLEOTIDE SEQUENCE [LARGE SCALE GENOMIC DNA]</scope>
</reference>
<proteinExistence type="predicted"/>
<accession>A0A6H5GMS6</accession>
<protein>
    <submittedName>
        <fullName evidence="1">Uncharacterized protein</fullName>
    </submittedName>
</protein>
<gene>
    <name evidence="1" type="ORF">NTEN_LOCUS10583</name>
</gene>
<dbReference type="Proteomes" id="UP000479000">
    <property type="component" value="Unassembled WGS sequence"/>
</dbReference>
<dbReference type="AlphaFoldDB" id="A0A6H5GMS6"/>
<name>A0A6H5GMS6_9HEMI</name>
<evidence type="ECO:0000313" key="2">
    <source>
        <dbReference type="Proteomes" id="UP000479000"/>
    </source>
</evidence>
<sequence length="87" mass="9998">MTLESESRILELNRRVKYGLQQPKVTVCPLSFKLKFLGGAGFTLPVGLNCSPSVFEEEGKMRSWLRRRRCRRGRERGGGEGKRKTNR</sequence>
<keyword evidence="2" id="KW-1185">Reference proteome</keyword>
<dbReference type="EMBL" id="CADCXU010015899">
    <property type="protein sequence ID" value="CAB0005106.1"/>
    <property type="molecule type" value="Genomic_DNA"/>
</dbReference>
<organism evidence="1 2">
    <name type="scientific">Nesidiocoris tenuis</name>
    <dbReference type="NCBI Taxonomy" id="355587"/>
    <lineage>
        <taxon>Eukaryota</taxon>
        <taxon>Metazoa</taxon>
        <taxon>Ecdysozoa</taxon>
        <taxon>Arthropoda</taxon>
        <taxon>Hexapoda</taxon>
        <taxon>Insecta</taxon>
        <taxon>Pterygota</taxon>
        <taxon>Neoptera</taxon>
        <taxon>Paraneoptera</taxon>
        <taxon>Hemiptera</taxon>
        <taxon>Heteroptera</taxon>
        <taxon>Panheteroptera</taxon>
        <taxon>Cimicomorpha</taxon>
        <taxon>Miridae</taxon>
        <taxon>Dicyphina</taxon>
        <taxon>Nesidiocoris</taxon>
    </lineage>
</organism>